<sequence length="294" mass="32640">MSSRFGPVMIWSVAFAIFVFMLLTPLATVSAVFMMVPILVIGMLVPPRKAFMILGLITATASVVFGFGVLLIVLLFGIPALAILFQYRKKSDARAAISSGIIAMVGMLLLLYVSVSAAGINLTVETTALLEQNWAQLPGVVQEELPLNEMAQRVVDLIPYGIIVFSFFFVSVSHTIARRILSRQDIHVAKLPPIEQWRLPRSLVWLYVLVIIASIMISPESDGWMQMVVWNGLPLLMTAFAVQAISFLVFVGRNKRWGKVLPIFAVLLFFVLPQVVSLIGIFDIAFPIRKRFKS</sequence>
<protein>
    <submittedName>
        <fullName evidence="2">DUF2232 domain-containing protein</fullName>
    </submittedName>
</protein>
<dbReference type="RefSeq" id="WP_379929712.1">
    <property type="nucleotide sequence ID" value="NZ_JBHUMM010000025.1"/>
</dbReference>
<keyword evidence="1" id="KW-0812">Transmembrane</keyword>
<dbReference type="EMBL" id="JBHUMM010000025">
    <property type="protein sequence ID" value="MFD2672187.1"/>
    <property type="molecule type" value="Genomic_DNA"/>
</dbReference>
<evidence type="ECO:0000313" key="2">
    <source>
        <dbReference type="EMBL" id="MFD2672187.1"/>
    </source>
</evidence>
<feature type="transmembrane region" description="Helical" evidence="1">
    <location>
        <begin position="96"/>
        <end position="120"/>
    </location>
</feature>
<evidence type="ECO:0000313" key="3">
    <source>
        <dbReference type="Proteomes" id="UP001597497"/>
    </source>
</evidence>
<keyword evidence="1" id="KW-1133">Transmembrane helix</keyword>
<keyword evidence="3" id="KW-1185">Reference proteome</keyword>
<feature type="transmembrane region" description="Helical" evidence="1">
    <location>
        <begin position="12"/>
        <end position="45"/>
    </location>
</feature>
<name>A0ABW5RB27_9BACL</name>
<keyword evidence="1" id="KW-0472">Membrane</keyword>
<feature type="transmembrane region" description="Helical" evidence="1">
    <location>
        <begin position="263"/>
        <end position="288"/>
    </location>
</feature>
<organism evidence="2 3">
    <name type="scientific">Marinicrinis sediminis</name>
    <dbReference type="NCBI Taxonomy" id="1652465"/>
    <lineage>
        <taxon>Bacteria</taxon>
        <taxon>Bacillati</taxon>
        <taxon>Bacillota</taxon>
        <taxon>Bacilli</taxon>
        <taxon>Bacillales</taxon>
        <taxon>Paenibacillaceae</taxon>
    </lineage>
</organism>
<dbReference type="PANTHER" id="PTHR41324:SF1">
    <property type="entry name" value="DUF2232 DOMAIN-CONTAINING PROTEIN"/>
    <property type="match status" value="1"/>
</dbReference>
<gene>
    <name evidence="2" type="ORF">ACFSUC_11300</name>
</gene>
<dbReference type="InterPro" id="IPR018710">
    <property type="entry name" value="DUF2232"/>
</dbReference>
<feature type="transmembrane region" description="Helical" evidence="1">
    <location>
        <begin position="198"/>
        <end position="217"/>
    </location>
</feature>
<feature type="transmembrane region" description="Helical" evidence="1">
    <location>
        <begin position="157"/>
        <end position="177"/>
    </location>
</feature>
<accession>A0ABW5RB27</accession>
<feature type="transmembrane region" description="Helical" evidence="1">
    <location>
        <begin position="51"/>
        <end position="84"/>
    </location>
</feature>
<proteinExistence type="predicted"/>
<dbReference type="Pfam" id="PF09991">
    <property type="entry name" value="DUF2232"/>
    <property type="match status" value="1"/>
</dbReference>
<evidence type="ECO:0000256" key="1">
    <source>
        <dbReference type="SAM" id="Phobius"/>
    </source>
</evidence>
<comment type="caution">
    <text evidence="2">The sequence shown here is derived from an EMBL/GenBank/DDBJ whole genome shotgun (WGS) entry which is preliminary data.</text>
</comment>
<dbReference type="PANTHER" id="PTHR41324">
    <property type="entry name" value="MEMBRANE PROTEIN-RELATED"/>
    <property type="match status" value="1"/>
</dbReference>
<dbReference type="Proteomes" id="UP001597497">
    <property type="component" value="Unassembled WGS sequence"/>
</dbReference>
<reference evidence="3" key="1">
    <citation type="journal article" date="2019" name="Int. J. Syst. Evol. Microbiol.">
        <title>The Global Catalogue of Microorganisms (GCM) 10K type strain sequencing project: providing services to taxonomists for standard genome sequencing and annotation.</title>
        <authorList>
            <consortium name="The Broad Institute Genomics Platform"/>
            <consortium name="The Broad Institute Genome Sequencing Center for Infectious Disease"/>
            <person name="Wu L."/>
            <person name="Ma J."/>
        </authorList>
    </citation>
    <scope>NUCLEOTIDE SEQUENCE [LARGE SCALE GENOMIC DNA]</scope>
    <source>
        <strain evidence="3">KCTC 33676</strain>
    </source>
</reference>
<feature type="transmembrane region" description="Helical" evidence="1">
    <location>
        <begin position="229"/>
        <end position="251"/>
    </location>
</feature>